<organism evidence="1 2">
    <name type="scientific">Aciduliprofundum boonei (strain DSM 19572 / T469)</name>
    <dbReference type="NCBI Taxonomy" id="439481"/>
    <lineage>
        <taxon>Archaea</taxon>
        <taxon>Methanobacteriati</taxon>
        <taxon>Thermoplasmatota</taxon>
        <taxon>DHVE2 group</taxon>
        <taxon>Candidatus Aciduliprofundum</taxon>
    </lineage>
</organism>
<evidence type="ECO:0000313" key="2">
    <source>
        <dbReference type="Proteomes" id="UP000001400"/>
    </source>
</evidence>
<dbReference type="STRING" id="439481.Aboo_0271"/>
<protein>
    <submittedName>
        <fullName evidence="1">Periplasmic copper-binding protein</fullName>
    </submittedName>
</protein>
<dbReference type="Proteomes" id="UP000001400">
    <property type="component" value="Chromosome"/>
</dbReference>
<keyword evidence="2" id="KW-1185">Reference proteome</keyword>
<dbReference type="KEGG" id="abi:Aboo_0271"/>
<proteinExistence type="predicted"/>
<reference evidence="1" key="1">
    <citation type="submission" date="2010-02" db="EMBL/GenBank/DDBJ databases">
        <title>Complete sequence of Aciduliprofundum boonei T469.</title>
        <authorList>
            <consortium name="US DOE Joint Genome Institute"/>
            <person name="Lucas S."/>
            <person name="Copeland A."/>
            <person name="Lapidus A."/>
            <person name="Cheng J.-F."/>
            <person name="Bruce D."/>
            <person name="Goodwin L."/>
            <person name="Pitluck S."/>
            <person name="Saunders E."/>
            <person name="Detter J.C."/>
            <person name="Han C."/>
            <person name="Tapia R."/>
            <person name="Land M."/>
            <person name="Hauser L."/>
            <person name="Kyrpides N."/>
            <person name="Mikhailova N."/>
            <person name="Flores G."/>
            <person name="Reysenbach A.-L."/>
            <person name="Woyke T."/>
        </authorList>
    </citation>
    <scope>NUCLEOTIDE SEQUENCE</scope>
    <source>
        <strain evidence="1">T469</strain>
    </source>
</reference>
<dbReference type="AlphaFoldDB" id="B5IDK8"/>
<dbReference type="SUPFAM" id="SSF51126">
    <property type="entry name" value="Pectin lyase-like"/>
    <property type="match status" value="1"/>
</dbReference>
<name>B5IDK8_ACIB4</name>
<dbReference type="OrthoDB" id="96958at2157"/>
<dbReference type="HOGENOM" id="CLU_373689_0_0_2"/>
<dbReference type="EMBL" id="CP001941">
    <property type="protein sequence ID" value="ADD08082.1"/>
    <property type="molecule type" value="Genomic_DNA"/>
</dbReference>
<dbReference type="GeneID" id="8827213"/>
<evidence type="ECO:0000313" key="1">
    <source>
        <dbReference type="EMBL" id="ADD08082.1"/>
    </source>
</evidence>
<accession>B5IDK8</accession>
<gene>
    <name evidence="1" type="ordered locus">Aboo_0271</name>
</gene>
<dbReference type="RefSeq" id="WP_008084368.1">
    <property type="nucleotide sequence ID" value="NC_013926.1"/>
</dbReference>
<dbReference type="eggNOG" id="arCOG02545">
    <property type="taxonomic scope" value="Archaea"/>
</dbReference>
<dbReference type="InterPro" id="IPR011050">
    <property type="entry name" value="Pectin_lyase_fold/virulence"/>
</dbReference>
<sequence length="743" mass="84723">MRDRVLLSILAVVLILFSSFYIFNNTSENHNFERFENYGAPAYLTPILVLVNSTIYPKVLPLLNSLEESMQNANYFYYFIIKNVSGKNPEEIREIIKEEYESKSIGGAVLIGNIPLARYEDKAIGEVIEFPYYYMDLNGEWKDTDGDGIIDTPTGNYFPDIWVGIVRSTNENGNNVTQIKEYINKTIDYIDGKYYPRVQSGAFIDDDFLYLDDKIKSSLTSLYVGEEVVDQNTNSTTFLKFLSNDYAYAYFIAHSDGKSYIIKTPGGYKKVYPEELTHINALFYTDFSCYAASFERGAIANYLIMSKNSKSLGVLTYTAEGSPEPLLYYHMNIGEGMSFGKALVDYIHTVTANKTYFDEHIAMLAYLGFPFLKPWRPFGYKEFRSLDISGNEELLNYASRYGWKGNGTKDSPIQISHIMIFQTTGNGDISLSNITLYVELSDCWILGGLGINVVHSENVVIKRNKIYYASISIGNSKNIRTENNLMESYGDFGCSISVFNSTLIDITHNTINNGLGIVVSGYYEFNNGTLTYKHIYYSKVNISYNKLNQSGMYLFGVANSTIFRNDVEFKGVGLSLEVSNNNLIEGNNLTLLLTDFLNISLNWGTVCYLSLSNSYGNRIYLNNFMYKGPMLEYIDFSKLVCVTSGGLPSVTHLENNLNYWNNSKYGNYWEWWANKNNTNDKNNDGIVDYPYVIDANNTDYKPLKHPFVWKIKENSEFPYVYITAIAVIVVILLILAIYFKKRR</sequence>